<evidence type="ECO:0000256" key="5">
    <source>
        <dbReference type="ARBA" id="ARBA00022771"/>
    </source>
</evidence>
<feature type="domain" description="C2H2-type" evidence="14">
    <location>
        <begin position="340"/>
        <end position="367"/>
    </location>
</feature>
<dbReference type="PROSITE" id="PS50804">
    <property type="entry name" value="SCAN_BOX"/>
    <property type="match status" value="1"/>
</dbReference>
<comment type="similarity">
    <text evidence="2">Belongs to the krueppel C2H2-type zinc-finger protein family.</text>
</comment>
<evidence type="ECO:0000256" key="13">
    <source>
        <dbReference type="SAM" id="MobiDB-lite"/>
    </source>
</evidence>
<keyword evidence="8" id="KW-0238">DNA-binding</keyword>
<evidence type="ECO:0000256" key="2">
    <source>
        <dbReference type="ARBA" id="ARBA00006991"/>
    </source>
</evidence>
<evidence type="ECO:0000256" key="7">
    <source>
        <dbReference type="ARBA" id="ARBA00023015"/>
    </source>
</evidence>
<dbReference type="InterPro" id="IPR013087">
    <property type="entry name" value="Znf_C2H2_type"/>
</dbReference>
<feature type="domain" description="C2H2-type" evidence="14">
    <location>
        <begin position="452"/>
        <end position="479"/>
    </location>
</feature>
<dbReference type="SUPFAM" id="SSF47353">
    <property type="entry name" value="Retrovirus capsid dimerization domain-like"/>
    <property type="match status" value="1"/>
</dbReference>
<accession>A0A8B7WHA4</accession>
<comment type="subcellular location">
    <subcellularLocation>
        <location evidence="1 12">Nucleus</location>
    </subcellularLocation>
</comment>
<evidence type="ECO:0000259" key="15">
    <source>
        <dbReference type="PROSITE" id="PS50804"/>
    </source>
</evidence>
<feature type="domain" description="SCAN box" evidence="15">
    <location>
        <begin position="54"/>
        <end position="113"/>
    </location>
</feature>
<dbReference type="GO" id="GO:0000981">
    <property type="term" value="F:DNA-binding transcription factor activity, RNA polymerase II-specific"/>
    <property type="evidence" value="ECO:0007669"/>
    <property type="project" value="TreeGrafter"/>
</dbReference>
<dbReference type="SMART" id="SM00355">
    <property type="entry name" value="ZnF_C2H2"/>
    <property type="match status" value="5"/>
</dbReference>
<dbReference type="AlphaFoldDB" id="A0A8B7WHA4"/>
<dbReference type="CDD" id="cd07936">
    <property type="entry name" value="SCAN"/>
    <property type="match status" value="1"/>
</dbReference>
<dbReference type="RefSeq" id="XP_020043008.1">
    <property type="nucleotide sequence ID" value="XM_020187419.1"/>
</dbReference>
<dbReference type="FunFam" id="3.30.160.60:FF:000030">
    <property type="entry name" value="Zinc finger protein 628"/>
    <property type="match status" value="1"/>
</dbReference>
<keyword evidence="6" id="KW-0862">Zinc</keyword>
<feature type="region of interest" description="Disordered" evidence="13">
    <location>
        <begin position="211"/>
        <end position="302"/>
    </location>
</feature>
<feature type="domain" description="C2H2-type" evidence="14">
    <location>
        <begin position="368"/>
        <end position="395"/>
    </location>
</feature>
<gene>
    <name evidence="16" type="primary">LOC109701976</name>
</gene>
<keyword evidence="3" id="KW-0479">Metal-binding</keyword>
<feature type="domain" description="C2H2-type" evidence="14">
    <location>
        <begin position="424"/>
        <end position="451"/>
    </location>
</feature>
<dbReference type="Pfam" id="PF02023">
    <property type="entry name" value="SCAN"/>
    <property type="match status" value="1"/>
</dbReference>
<keyword evidence="9" id="KW-0804">Transcription</keyword>
<evidence type="ECO:0000256" key="3">
    <source>
        <dbReference type="ARBA" id="ARBA00022723"/>
    </source>
</evidence>
<keyword evidence="4" id="KW-0677">Repeat</keyword>
<dbReference type="Pfam" id="PF00096">
    <property type="entry name" value="zf-C2H2"/>
    <property type="match status" value="5"/>
</dbReference>
<dbReference type="InterPro" id="IPR036236">
    <property type="entry name" value="Znf_C2H2_sf"/>
</dbReference>
<dbReference type="SMART" id="SM00431">
    <property type="entry name" value="SCAN"/>
    <property type="match status" value="1"/>
</dbReference>
<proteinExistence type="inferred from homology"/>
<dbReference type="InterPro" id="IPR038269">
    <property type="entry name" value="SCAN_sf"/>
</dbReference>
<protein>
    <submittedName>
        <fullName evidence="16">Zinc finger and SCAN domain-containing protein 5B-like</fullName>
    </submittedName>
</protein>
<dbReference type="FunFam" id="3.30.160.60:FF:000848">
    <property type="entry name" value="Zinc finger protein 35"/>
    <property type="match status" value="1"/>
</dbReference>
<dbReference type="Gene3D" id="3.30.160.60">
    <property type="entry name" value="Classic Zinc Finger"/>
    <property type="match status" value="5"/>
</dbReference>
<sequence>MDRSPLPMATDMSFPTDGRRPQHRLRLEQPPWSTSQESHSGIQDCDCEFWHVNFRGFTPSEGSDPIQNLRTLSYLGHMWLRPDKHTKEEIMDLLVLEQFMVSMPEDLQALVKESGVRSCQALEDMLRRNRRPQKWSVIVSQGQTFLVRDSASQMTSAKAREMDDVIDLTNSDSKKHLKRGPISPQLQNLPGNGETSSYQEEDVLHVTIPEKGDLDCLRPKQSSEKNQMEDGEEERAFPFPEPQRPEHPGSVGEEEGEMCTGITSSHVLEKEDSPGTCRYPQRSKRRSDSTNMSQEGSQGGARYVEVGEFSQVKVESGDPPRTVQPVERPGGQGAAGVASFGCGVCNKHFQYKSQFLVHQRTHTGERPFRCTSCQKGFMQPSDLRVHQRIHTGEKPYKCRVCHKVFTHESTLLAHRRVHTQEKPYECEDCKKRFSHKGNLNVHRRIHTNSRPYECPECGHAFRQLGTFKRHLKVHSGKTSG</sequence>
<reference evidence="16" key="1">
    <citation type="submission" date="2025-08" db="UniProtKB">
        <authorList>
            <consortium name="RefSeq"/>
        </authorList>
    </citation>
    <scope>IDENTIFICATION</scope>
    <source>
        <tissue evidence="16">Leukocyte</tissue>
    </source>
</reference>
<feature type="region of interest" description="Disordered" evidence="13">
    <location>
        <begin position="172"/>
        <end position="197"/>
    </location>
</feature>
<keyword evidence="7" id="KW-0805">Transcription regulation</keyword>
<organism evidence="16">
    <name type="scientific">Castor canadensis</name>
    <name type="common">American beaver</name>
    <dbReference type="NCBI Taxonomy" id="51338"/>
    <lineage>
        <taxon>Eukaryota</taxon>
        <taxon>Metazoa</taxon>
        <taxon>Chordata</taxon>
        <taxon>Craniata</taxon>
        <taxon>Vertebrata</taxon>
        <taxon>Euteleostomi</taxon>
        <taxon>Mammalia</taxon>
        <taxon>Eutheria</taxon>
        <taxon>Euarchontoglires</taxon>
        <taxon>Glires</taxon>
        <taxon>Rodentia</taxon>
        <taxon>Castorimorpha</taxon>
        <taxon>Castoridae</taxon>
        <taxon>Castor</taxon>
    </lineage>
</organism>
<evidence type="ECO:0000256" key="11">
    <source>
        <dbReference type="PROSITE-ProRule" id="PRU00042"/>
    </source>
</evidence>
<name>A0A8B7WHA4_CASCN</name>
<keyword evidence="5 11" id="KW-0863">Zinc-finger</keyword>
<evidence type="ECO:0000313" key="16">
    <source>
        <dbReference type="RefSeq" id="XP_020043008.1"/>
    </source>
</evidence>
<dbReference type="PROSITE" id="PS50157">
    <property type="entry name" value="ZINC_FINGER_C2H2_2"/>
    <property type="match status" value="5"/>
</dbReference>
<evidence type="ECO:0000256" key="10">
    <source>
        <dbReference type="ARBA" id="ARBA00023242"/>
    </source>
</evidence>
<evidence type="ECO:0000256" key="1">
    <source>
        <dbReference type="ARBA" id="ARBA00004123"/>
    </source>
</evidence>
<evidence type="ECO:0000256" key="12">
    <source>
        <dbReference type="PROSITE-ProRule" id="PRU00187"/>
    </source>
</evidence>
<dbReference type="GO" id="GO:0000978">
    <property type="term" value="F:RNA polymerase II cis-regulatory region sequence-specific DNA binding"/>
    <property type="evidence" value="ECO:0007669"/>
    <property type="project" value="TreeGrafter"/>
</dbReference>
<dbReference type="GO" id="GO:0008270">
    <property type="term" value="F:zinc ion binding"/>
    <property type="evidence" value="ECO:0007669"/>
    <property type="project" value="UniProtKB-KW"/>
</dbReference>
<dbReference type="PROSITE" id="PS00028">
    <property type="entry name" value="ZINC_FINGER_C2H2_1"/>
    <property type="match status" value="5"/>
</dbReference>
<dbReference type="OrthoDB" id="6077919at2759"/>
<feature type="compositionally biased region" description="Basic and acidic residues" evidence="13">
    <location>
        <begin position="211"/>
        <end position="228"/>
    </location>
</feature>
<dbReference type="SUPFAM" id="SSF57667">
    <property type="entry name" value="beta-beta-alpha zinc fingers"/>
    <property type="match status" value="3"/>
</dbReference>
<evidence type="ECO:0000256" key="4">
    <source>
        <dbReference type="ARBA" id="ARBA00022737"/>
    </source>
</evidence>
<dbReference type="GO" id="GO:0005634">
    <property type="term" value="C:nucleus"/>
    <property type="evidence" value="ECO:0007669"/>
    <property type="project" value="UniProtKB-SubCell"/>
</dbReference>
<dbReference type="KEGG" id="ccan:109701976"/>
<keyword evidence="10 12" id="KW-0539">Nucleus</keyword>
<feature type="domain" description="C2H2-type" evidence="14">
    <location>
        <begin position="396"/>
        <end position="423"/>
    </location>
</feature>
<evidence type="ECO:0000256" key="8">
    <source>
        <dbReference type="ARBA" id="ARBA00023125"/>
    </source>
</evidence>
<evidence type="ECO:0000259" key="14">
    <source>
        <dbReference type="PROSITE" id="PS50157"/>
    </source>
</evidence>
<feature type="compositionally biased region" description="Polar residues" evidence="13">
    <location>
        <begin position="184"/>
        <end position="197"/>
    </location>
</feature>
<dbReference type="InterPro" id="IPR003309">
    <property type="entry name" value="SCAN_dom"/>
</dbReference>
<dbReference type="Gene3D" id="1.10.4020.10">
    <property type="entry name" value="DNA breaking-rejoining enzymes"/>
    <property type="match status" value="1"/>
</dbReference>
<dbReference type="FunFam" id="3.30.160.60:FF:000624">
    <property type="entry name" value="zinc finger protein 697"/>
    <property type="match status" value="1"/>
</dbReference>
<evidence type="ECO:0000256" key="9">
    <source>
        <dbReference type="ARBA" id="ARBA00023163"/>
    </source>
</evidence>
<dbReference type="PANTHER" id="PTHR23226:SF306">
    <property type="entry name" value="ZINC FINGER AND SCAN DOMAIN-CONTAINING PROTEIN 5B"/>
    <property type="match status" value="1"/>
</dbReference>
<feature type="region of interest" description="Disordered" evidence="13">
    <location>
        <begin position="1"/>
        <end position="23"/>
    </location>
</feature>
<dbReference type="PANTHER" id="PTHR23226">
    <property type="entry name" value="ZINC FINGER AND SCAN DOMAIN-CONTAINING"/>
    <property type="match status" value="1"/>
</dbReference>
<dbReference type="FunFam" id="3.30.160.60:FF:000710">
    <property type="entry name" value="Zinc finger protein 768"/>
    <property type="match status" value="1"/>
</dbReference>
<evidence type="ECO:0000256" key="6">
    <source>
        <dbReference type="ARBA" id="ARBA00022833"/>
    </source>
</evidence>